<dbReference type="EMBL" id="MU857643">
    <property type="protein sequence ID" value="KAK4248066.1"/>
    <property type="molecule type" value="Genomic_DNA"/>
</dbReference>
<feature type="region of interest" description="Disordered" evidence="1">
    <location>
        <begin position="1"/>
        <end position="30"/>
    </location>
</feature>
<gene>
    <name evidence="3" type="ORF">C7999DRAFT_13940</name>
</gene>
<accession>A0AAN7CUE0</accession>
<evidence type="ECO:0000313" key="3">
    <source>
        <dbReference type="EMBL" id="KAK4248066.1"/>
    </source>
</evidence>
<organism evidence="3 4">
    <name type="scientific">Corynascus novoguineensis</name>
    <dbReference type="NCBI Taxonomy" id="1126955"/>
    <lineage>
        <taxon>Eukaryota</taxon>
        <taxon>Fungi</taxon>
        <taxon>Dikarya</taxon>
        <taxon>Ascomycota</taxon>
        <taxon>Pezizomycotina</taxon>
        <taxon>Sordariomycetes</taxon>
        <taxon>Sordariomycetidae</taxon>
        <taxon>Sordariales</taxon>
        <taxon>Chaetomiaceae</taxon>
        <taxon>Corynascus</taxon>
    </lineage>
</organism>
<dbReference type="Proteomes" id="UP001303647">
    <property type="component" value="Unassembled WGS sequence"/>
</dbReference>
<evidence type="ECO:0000313" key="4">
    <source>
        <dbReference type="Proteomes" id="UP001303647"/>
    </source>
</evidence>
<protein>
    <recommendedName>
        <fullName evidence="2">F-box domain-containing protein</fullName>
    </recommendedName>
</protein>
<dbReference type="InterPro" id="IPR036047">
    <property type="entry name" value="F-box-like_dom_sf"/>
</dbReference>
<dbReference type="CDD" id="cd09917">
    <property type="entry name" value="F-box_SF"/>
    <property type="match status" value="1"/>
</dbReference>
<dbReference type="AlphaFoldDB" id="A0AAN7CUE0"/>
<comment type="caution">
    <text evidence="3">The sequence shown here is derived from an EMBL/GenBank/DDBJ whole genome shotgun (WGS) entry which is preliminary data.</text>
</comment>
<evidence type="ECO:0000256" key="1">
    <source>
        <dbReference type="SAM" id="MobiDB-lite"/>
    </source>
</evidence>
<evidence type="ECO:0000259" key="2">
    <source>
        <dbReference type="PROSITE" id="PS50181"/>
    </source>
</evidence>
<dbReference type="InterPro" id="IPR001810">
    <property type="entry name" value="F-box_dom"/>
</dbReference>
<dbReference type="SUPFAM" id="SSF81383">
    <property type="entry name" value="F-box domain"/>
    <property type="match status" value="2"/>
</dbReference>
<dbReference type="Pfam" id="PF12937">
    <property type="entry name" value="F-box-like"/>
    <property type="match status" value="1"/>
</dbReference>
<feature type="domain" description="F-box" evidence="2">
    <location>
        <begin position="203"/>
        <end position="256"/>
    </location>
</feature>
<proteinExistence type="predicted"/>
<keyword evidence="4" id="KW-1185">Reference proteome</keyword>
<reference evidence="3" key="1">
    <citation type="journal article" date="2023" name="Mol. Phylogenet. Evol.">
        <title>Genome-scale phylogeny and comparative genomics of the fungal order Sordariales.</title>
        <authorList>
            <person name="Hensen N."/>
            <person name="Bonometti L."/>
            <person name="Westerberg I."/>
            <person name="Brannstrom I.O."/>
            <person name="Guillou S."/>
            <person name="Cros-Aarteil S."/>
            <person name="Calhoun S."/>
            <person name="Haridas S."/>
            <person name="Kuo A."/>
            <person name="Mondo S."/>
            <person name="Pangilinan J."/>
            <person name="Riley R."/>
            <person name="LaButti K."/>
            <person name="Andreopoulos B."/>
            <person name="Lipzen A."/>
            <person name="Chen C."/>
            <person name="Yan M."/>
            <person name="Daum C."/>
            <person name="Ng V."/>
            <person name="Clum A."/>
            <person name="Steindorff A."/>
            <person name="Ohm R.A."/>
            <person name="Martin F."/>
            <person name="Silar P."/>
            <person name="Natvig D.O."/>
            <person name="Lalanne C."/>
            <person name="Gautier V."/>
            <person name="Ament-Velasquez S.L."/>
            <person name="Kruys A."/>
            <person name="Hutchinson M.I."/>
            <person name="Powell A.J."/>
            <person name="Barry K."/>
            <person name="Miller A.N."/>
            <person name="Grigoriev I.V."/>
            <person name="Debuchy R."/>
            <person name="Gladieux P."/>
            <person name="Hiltunen Thoren M."/>
            <person name="Johannesson H."/>
        </authorList>
    </citation>
    <scope>NUCLEOTIDE SEQUENCE</scope>
    <source>
        <strain evidence="3">CBS 359.72</strain>
    </source>
</reference>
<reference evidence="3" key="2">
    <citation type="submission" date="2023-05" db="EMBL/GenBank/DDBJ databases">
        <authorList>
            <consortium name="Lawrence Berkeley National Laboratory"/>
            <person name="Steindorff A."/>
            <person name="Hensen N."/>
            <person name="Bonometti L."/>
            <person name="Westerberg I."/>
            <person name="Brannstrom I.O."/>
            <person name="Guillou S."/>
            <person name="Cros-Aarteil S."/>
            <person name="Calhoun S."/>
            <person name="Haridas S."/>
            <person name="Kuo A."/>
            <person name="Mondo S."/>
            <person name="Pangilinan J."/>
            <person name="Riley R."/>
            <person name="Labutti K."/>
            <person name="Andreopoulos B."/>
            <person name="Lipzen A."/>
            <person name="Chen C."/>
            <person name="Yanf M."/>
            <person name="Daum C."/>
            <person name="Ng V."/>
            <person name="Clum A."/>
            <person name="Ohm R."/>
            <person name="Martin F."/>
            <person name="Silar P."/>
            <person name="Natvig D."/>
            <person name="Lalanne C."/>
            <person name="Gautier V."/>
            <person name="Ament-Velasquez S.L."/>
            <person name="Kruys A."/>
            <person name="Hutchinson M.I."/>
            <person name="Powell A.J."/>
            <person name="Barry K."/>
            <person name="Miller A.N."/>
            <person name="Grigoriev I.V."/>
            <person name="Debuchy R."/>
            <person name="Gladieux P."/>
            <person name="Thoren M.H."/>
            <person name="Johannesson H."/>
        </authorList>
    </citation>
    <scope>NUCLEOTIDE SEQUENCE</scope>
    <source>
        <strain evidence="3">CBS 359.72</strain>
    </source>
</reference>
<name>A0AAN7CUE0_9PEZI</name>
<sequence length="392" mass="45482">MDSITGVGQRPCETPTLPKPQQPPSTSAPSTPFDTLPFEIFLHIIESYLSYGDLLRLSQTCCSMHAAFGNPDAFFTPAEKVDYYYEVENRHLRQHAAHLACYTCFRFLPADAFGDSMRRGPRGKFGADYRRKRGRFCWDCGVSAKRYPHLWGVLKGGLRWYLCHRCGIARVGSQRCHHYHCVTDKDAEENNDGEEGGGPGPGQSRLETLPAAVLEKVCGLLGLQDLIRLKMASRFFRGAVDPVRQCQDALGMWEFVEGRLQAIEREERAMKTWWRRKKQICFGCFRPRLWHQFSPRQRKLSEMDRLRRRCWECLRRFYHPQLADTEARDKFNKFSSHVICRRCNLLRSPDGNCRGCGVRFEECKFHFMALSTNLELPRLLLLCLYTILSSFW</sequence>
<dbReference type="PROSITE" id="PS50181">
    <property type="entry name" value="FBOX"/>
    <property type="match status" value="1"/>
</dbReference>